<dbReference type="RefSeq" id="WP_111378188.1">
    <property type="nucleotide sequence ID" value="NZ_CP043612.1"/>
</dbReference>
<evidence type="ECO:0000313" key="4">
    <source>
        <dbReference type="EMBL" id="SMO47096.1"/>
    </source>
</evidence>
<feature type="repeat" description="TPR" evidence="3">
    <location>
        <begin position="190"/>
        <end position="223"/>
    </location>
</feature>
<protein>
    <submittedName>
        <fullName evidence="4">Tetratricopeptide repeat-containing protein</fullName>
    </submittedName>
</protein>
<evidence type="ECO:0000313" key="5">
    <source>
        <dbReference type="Proteomes" id="UP000319267"/>
    </source>
</evidence>
<dbReference type="Proteomes" id="UP000319267">
    <property type="component" value="Unassembled WGS sequence"/>
</dbReference>
<dbReference type="PROSITE" id="PS50005">
    <property type="entry name" value="TPR"/>
    <property type="match status" value="4"/>
</dbReference>
<dbReference type="AlphaFoldDB" id="A0A521BJ59"/>
<dbReference type="EMBL" id="FXTQ01000001">
    <property type="protein sequence ID" value="SMO47096.1"/>
    <property type="molecule type" value="Genomic_DNA"/>
</dbReference>
<keyword evidence="5" id="KW-1185">Reference proteome</keyword>
<dbReference type="PANTHER" id="PTHR44858">
    <property type="entry name" value="TETRATRICOPEPTIDE REPEAT PROTEIN 6"/>
    <property type="match status" value="1"/>
</dbReference>
<evidence type="ECO:0000256" key="1">
    <source>
        <dbReference type="ARBA" id="ARBA00022737"/>
    </source>
</evidence>
<gene>
    <name evidence="4" type="ORF">SAMN06265220_1011047</name>
</gene>
<feature type="repeat" description="TPR" evidence="3">
    <location>
        <begin position="122"/>
        <end position="155"/>
    </location>
</feature>
<evidence type="ECO:0000256" key="2">
    <source>
        <dbReference type="ARBA" id="ARBA00022803"/>
    </source>
</evidence>
<name>A0A521BJ59_9FLAO</name>
<proteinExistence type="predicted"/>
<evidence type="ECO:0000256" key="3">
    <source>
        <dbReference type="PROSITE-ProRule" id="PRU00339"/>
    </source>
</evidence>
<dbReference type="Gene3D" id="1.25.40.10">
    <property type="entry name" value="Tetratricopeptide repeat domain"/>
    <property type="match status" value="2"/>
</dbReference>
<keyword evidence="2 3" id="KW-0802">TPR repeat</keyword>
<reference evidence="4 5" key="1">
    <citation type="submission" date="2017-05" db="EMBL/GenBank/DDBJ databases">
        <authorList>
            <person name="Varghese N."/>
            <person name="Submissions S."/>
        </authorList>
    </citation>
    <scope>NUCLEOTIDE SEQUENCE [LARGE SCALE GENOMIC DNA]</scope>
    <source>
        <strain evidence="4 5">DSM 29982</strain>
    </source>
</reference>
<dbReference type="OrthoDB" id="1523318at2"/>
<feature type="repeat" description="TPR" evidence="3">
    <location>
        <begin position="338"/>
        <end position="371"/>
    </location>
</feature>
<keyword evidence="1" id="KW-0677">Repeat</keyword>
<dbReference type="SMART" id="SM00028">
    <property type="entry name" value="TPR"/>
    <property type="match status" value="7"/>
</dbReference>
<dbReference type="InterPro" id="IPR019734">
    <property type="entry name" value="TPR_rpt"/>
</dbReference>
<dbReference type="Pfam" id="PF13432">
    <property type="entry name" value="TPR_16"/>
    <property type="match status" value="1"/>
</dbReference>
<dbReference type="InterPro" id="IPR050498">
    <property type="entry name" value="Ycf3"/>
</dbReference>
<dbReference type="SUPFAM" id="SSF48452">
    <property type="entry name" value="TPR-like"/>
    <property type="match status" value="1"/>
</dbReference>
<feature type="repeat" description="TPR" evidence="3">
    <location>
        <begin position="304"/>
        <end position="337"/>
    </location>
</feature>
<organism evidence="4 5">
    <name type="scientific">Flavobacterium nitrogenifigens</name>
    <dbReference type="NCBI Taxonomy" id="1617283"/>
    <lineage>
        <taxon>Bacteria</taxon>
        <taxon>Pseudomonadati</taxon>
        <taxon>Bacteroidota</taxon>
        <taxon>Flavobacteriia</taxon>
        <taxon>Flavobacteriales</taxon>
        <taxon>Flavobacteriaceae</taxon>
        <taxon>Flavobacterium</taxon>
    </lineage>
</organism>
<accession>A0A521BJ59</accession>
<dbReference type="InterPro" id="IPR011990">
    <property type="entry name" value="TPR-like_helical_dom_sf"/>
</dbReference>
<dbReference type="Pfam" id="PF13181">
    <property type="entry name" value="TPR_8"/>
    <property type="match status" value="1"/>
</dbReference>
<dbReference type="PANTHER" id="PTHR44858:SF1">
    <property type="entry name" value="UDP-N-ACETYLGLUCOSAMINE--PEPTIDE N-ACETYLGLUCOSAMINYLTRANSFERASE SPINDLY-RELATED"/>
    <property type="match status" value="1"/>
</dbReference>
<sequence length="470" mass="54610">MRLIILMFLAFTSLTVIAQEKIQKEINYIRSFRKESDRIVVELGVKPRLCFIPTKNNPNYVKFTALVQPYQKKENLYEIGIEEATGNIKSLRILSKNETAEYQSIKPYFPAAVAAVSASQLPEKYYDEALELYNKEQYQEAMETVTKSIEINTQDPEYHQLKALCLAHLQLYKDSTDEAEYALEMDMANPELYELIANNYYFLRDNENAIKNFDKAIEYDINIIVRIYHNYIKCLIDIPNSQRAIEVYKLYKYRLDSPNNYGDDSGNFADDLEFYAGQAYQQIADWGTAAEIYDRLIVVNPDVYGYRAQRGRLYQEKREFPAAIRDFEIALKLDENENVVLTNLATIYQELHDYKKAEAAYSKYLSKNPDDAVLISNYGYLLLDEKRYKDAQSKFETSFKIDETSIDTHIGRILAAYLLGDSKKKNLFIKVAKSQFPNIELNATTLNALIITGNYYYSEKIINIWKEAVN</sequence>